<protein>
    <submittedName>
        <fullName evidence="2">Uncharacterized protein</fullName>
    </submittedName>
</protein>
<keyword evidence="1" id="KW-0472">Membrane</keyword>
<keyword evidence="1" id="KW-0812">Transmembrane</keyword>
<dbReference type="AlphaFoldDB" id="X1RPG0"/>
<feature type="transmembrane region" description="Helical" evidence="1">
    <location>
        <begin position="12"/>
        <end position="44"/>
    </location>
</feature>
<accession>X1RPG0</accession>
<comment type="caution">
    <text evidence="2">The sequence shown here is derived from an EMBL/GenBank/DDBJ whole genome shotgun (WGS) entry which is preliminary data.</text>
</comment>
<evidence type="ECO:0000256" key="1">
    <source>
        <dbReference type="SAM" id="Phobius"/>
    </source>
</evidence>
<dbReference type="EMBL" id="BARV01038132">
    <property type="protein sequence ID" value="GAI57414.1"/>
    <property type="molecule type" value="Genomic_DNA"/>
</dbReference>
<proteinExistence type="predicted"/>
<reference evidence="2" key="1">
    <citation type="journal article" date="2014" name="Front. Microbiol.">
        <title>High frequency of phylogenetically diverse reductive dehalogenase-homologous genes in deep subseafloor sedimentary metagenomes.</title>
        <authorList>
            <person name="Kawai M."/>
            <person name="Futagami T."/>
            <person name="Toyoda A."/>
            <person name="Takaki Y."/>
            <person name="Nishi S."/>
            <person name="Hori S."/>
            <person name="Arai W."/>
            <person name="Tsubouchi T."/>
            <person name="Morono Y."/>
            <person name="Uchiyama I."/>
            <person name="Ito T."/>
            <person name="Fujiyama A."/>
            <person name="Inagaki F."/>
            <person name="Takami H."/>
        </authorList>
    </citation>
    <scope>NUCLEOTIDE SEQUENCE</scope>
    <source>
        <strain evidence="2">Expedition CK06-06</strain>
    </source>
</reference>
<sequence>MASNGNGRGGLLSAGGILSIIVGVFEVIGGGLIAALMALSIPFWHPQLPFYPDFGDFWS</sequence>
<feature type="non-terminal residue" evidence="2">
    <location>
        <position position="59"/>
    </location>
</feature>
<gene>
    <name evidence="2" type="ORF">S06H3_58831</name>
</gene>
<evidence type="ECO:0000313" key="2">
    <source>
        <dbReference type="EMBL" id="GAI57414.1"/>
    </source>
</evidence>
<name>X1RPG0_9ZZZZ</name>
<keyword evidence="1" id="KW-1133">Transmembrane helix</keyword>
<organism evidence="2">
    <name type="scientific">marine sediment metagenome</name>
    <dbReference type="NCBI Taxonomy" id="412755"/>
    <lineage>
        <taxon>unclassified sequences</taxon>
        <taxon>metagenomes</taxon>
        <taxon>ecological metagenomes</taxon>
    </lineage>
</organism>